<comment type="caution">
    <text evidence="1">The sequence shown here is derived from an EMBL/GenBank/DDBJ whole genome shotgun (WGS) entry which is preliminary data.</text>
</comment>
<dbReference type="Proteomes" id="UP000076962">
    <property type="component" value="Unassembled WGS sequence"/>
</dbReference>
<sequence length="56" mass="6734">MNKYPEDPSLLEVRKWKEQCRQEDSQLTQAEYLEKLQKIAQTVSAQYHLNLPQKRT</sequence>
<protein>
    <submittedName>
        <fullName evidence="1">Uncharacterized protein</fullName>
    </submittedName>
</protein>
<dbReference type="EMBL" id="LUTY01000814">
    <property type="protein sequence ID" value="OAD22653.1"/>
    <property type="molecule type" value="Genomic_DNA"/>
</dbReference>
<reference evidence="1 2" key="1">
    <citation type="submission" date="2016-05" db="EMBL/GenBank/DDBJ databases">
        <title>Single-cell genome of chain-forming Candidatus Thiomargarita nelsonii and comparison to other large sulfur-oxidizing bacteria.</title>
        <authorList>
            <person name="Winkel M."/>
            <person name="Salman V."/>
            <person name="Woyke T."/>
            <person name="Schulz-Vogt H."/>
            <person name="Richter M."/>
            <person name="Flood B."/>
            <person name="Bailey J."/>
            <person name="Amann R."/>
            <person name="Mussmann M."/>
        </authorList>
    </citation>
    <scope>NUCLEOTIDE SEQUENCE [LARGE SCALE GENOMIC DNA]</scope>
    <source>
        <strain evidence="1 2">THI036</strain>
    </source>
</reference>
<dbReference type="AlphaFoldDB" id="A0A176S3L4"/>
<evidence type="ECO:0000313" key="1">
    <source>
        <dbReference type="EMBL" id="OAD22653.1"/>
    </source>
</evidence>
<proteinExistence type="predicted"/>
<gene>
    <name evidence="1" type="ORF">THIOM_001528</name>
</gene>
<accession>A0A176S3L4</accession>
<name>A0A176S3L4_9GAMM</name>
<organism evidence="1 2">
    <name type="scientific">Candidatus Thiomargarita nelsonii</name>
    <dbReference type="NCBI Taxonomy" id="1003181"/>
    <lineage>
        <taxon>Bacteria</taxon>
        <taxon>Pseudomonadati</taxon>
        <taxon>Pseudomonadota</taxon>
        <taxon>Gammaproteobacteria</taxon>
        <taxon>Thiotrichales</taxon>
        <taxon>Thiotrichaceae</taxon>
        <taxon>Thiomargarita</taxon>
    </lineage>
</organism>
<keyword evidence="2" id="KW-1185">Reference proteome</keyword>
<evidence type="ECO:0000313" key="2">
    <source>
        <dbReference type="Proteomes" id="UP000076962"/>
    </source>
</evidence>